<dbReference type="Pfam" id="PF13490">
    <property type="entry name" value="zf-HC2"/>
    <property type="match status" value="1"/>
</dbReference>
<accession>A0A511DHA0</accession>
<feature type="region of interest" description="Disordered" evidence="3">
    <location>
        <begin position="189"/>
        <end position="209"/>
    </location>
</feature>
<dbReference type="EMBL" id="BJVJ01000029">
    <property type="protein sequence ID" value="GEL24175.1"/>
    <property type="molecule type" value="Genomic_DNA"/>
</dbReference>
<name>A0A511DHA0_9PSEU</name>
<sequence length="228" mass="22751">MTDARRRFSVNAPDWGEDHLTLDAIVAFTDGELTAGAHARAATHIAHCPECADEVVAQGQASLMLRSAAAPSMPSSLLSSLRSIPLDADLPEPPAGLAMSADGQLVSVMRPLGGTAADPRPATAEVRLGHGRRLRIGAGVAVSGLALGALALAAPSASLDIPAAAANTNPASLGPAAGAVTSAFDTNVTERGTSDAPAAADPAPVEPGDAEVTAQLDGMAPSFRAASR</sequence>
<keyword evidence="6" id="KW-1185">Reference proteome</keyword>
<evidence type="ECO:0000256" key="3">
    <source>
        <dbReference type="SAM" id="MobiDB-lite"/>
    </source>
</evidence>
<dbReference type="RefSeq" id="WP_147108600.1">
    <property type="nucleotide sequence ID" value="NZ_BJVJ01000029.1"/>
</dbReference>
<dbReference type="AlphaFoldDB" id="A0A511DHA0"/>
<evidence type="ECO:0000256" key="1">
    <source>
        <dbReference type="ARBA" id="ARBA00023015"/>
    </source>
</evidence>
<organism evidence="5 6">
    <name type="scientific">Pseudonocardia sulfidoxydans NBRC 16205</name>
    <dbReference type="NCBI Taxonomy" id="1223511"/>
    <lineage>
        <taxon>Bacteria</taxon>
        <taxon>Bacillati</taxon>
        <taxon>Actinomycetota</taxon>
        <taxon>Actinomycetes</taxon>
        <taxon>Pseudonocardiales</taxon>
        <taxon>Pseudonocardiaceae</taxon>
        <taxon>Pseudonocardia</taxon>
    </lineage>
</organism>
<evidence type="ECO:0000313" key="6">
    <source>
        <dbReference type="Proteomes" id="UP000321685"/>
    </source>
</evidence>
<dbReference type="Gene3D" id="1.10.10.1320">
    <property type="entry name" value="Anti-sigma factor, zinc-finger domain"/>
    <property type="match status" value="1"/>
</dbReference>
<dbReference type="Proteomes" id="UP000321685">
    <property type="component" value="Unassembled WGS sequence"/>
</dbReference>
<evidence type="ECO:0000259" key="4">
    <source>
        <dbReference type="Pfam" id="PF13490"/>
    </source>
</evidence>
<protein>
    <recommendedName>
        <fullName evidence="4">Putative zinc-finger domain-containing protein</fullName>
    </recommendedName>
</protein>
<dbReference type="InterPro" id="IPR027383">
    <property type="entry name" value="Znf_put"/>
</dbReference>
<keyword evidence="1" id="KW-0805">Transcription regulation</keyword>
<comment type="caution">
    <text evidence="5">The sequence shown here is derived from an EMBL/GenBank/DDBJ whole genome shotgun (WGS) entry which is preliminary data.</text>
</comment>
<dbReference type="InterPro" id="IPR041916">
    <property type="entry name" value="Anti_sigma_zinc_sf"/>
</dbReference>
<proteinExistence type="predicted"/>
<gene>
    <name evidence="5" type="ORF">PSU4_31290</name>
</gene>
<evidence type="ECO:0000313" key="5">
    <source>
        <dbReference type="EMBL" id="GEL24175.1"/>
    </source>
</evidence>
<feature type="compositionally biased region" description="Low complexity" evidence="3">
    <location>
        <begin position="195"/>
        <end position="207"/>
    </location>
</feature>
<keyword evidence="2" id="KW-0804">Transcription</keyword>
<feature type="domain" description="Putative zinc-finger" evidence="4">
    <location>
        <begin position="22"/>
        <end position="52"/>
    </location>
</feature>
<dbReference type="OrthoDB" id="4775043at2"/>
<reference evidence="5 6" key="1">
    <citation type="submission" date="2019-07" db="EMBL/GenBank/DDBJ databases">
        <title>Whole genome shotgun sequence of Pseudonocardia sulfidoxydans NBRC 16205.</title>
        <authorList>
            <person name="Hosoyama A."/>
            <person name="Uohara A."/>
            <person name="Ohji S."/>
            <person name="Ichikawa N."/>
        </authorList>
    </citation>
    <scope>NUCLEOTIDE SEQUENCE [LARGE SCALE GENOMIC DNA]</scope>
    <source>
        <strain evidence="5 6">NBRC 16205</strain>
    </source>
</reference>
<evidence type="ECO:0000256" key="2">
    <source>
        <dbReference type="ARBA" id="ARBA00023163"/>
    </source>
</evidence>